<evidence type="ECO:0000313" key="8">
    <source>
        <dbReference type="EMBL" id="CDP00665.1"/>
    </source>
</evidence>
<dbReference type="Gramene" id="CDP00665">
    <property type="protein sequence ID" value="CDP00665"/>
    <property type="gene ID" value="GSCOC_T00032687001"/>
</dbReference>
<sequence>MSSSSSDSDEQPLSPIRLFGRQRSLHQILGGGKVADILLWENKKLSATILIGVTIIWLLFELVEYNFITLLCHISIIMMLIMFIWSTGAGLVDWNPPDLHAITVPEARFRWLFAKINWILLNLYDISSGKDIKTFFLAITFLWMLSIIGSSFSSLNFLYIGFLSLATLPALYERHQNEVDHLASQGRREMKKLYKKFDSKILSKIPRGPVKQKKGY</sequence>
<keyword evidence="4 6" id="KW-1133">Transmembrane helix</keyword>
<feature type="transmembrane region" description="Helical" evidence="6">
    <location>
        <begin position="45"/>
        <end position="63"/>
    </location>
</feature>
<dbReference type="GO" id="GO:0009617">
    <property type="term" value="P:response to bacterium"/>
    <property type="evidence" value="ECO:0007669"/>
    <property type="project" value="InterPro"/>
</dbReference>
<dbReference type="Proteomes" id="UP000295252">
    <property type="component" value="Chromosome III"/>
</dbReference>
<evidence type="ECO:0000259" key="7">
    <source>
        <dbReference type="PROSITE" id="PS50845"/>
    </source>
</evidence>
<dbReference type="AlphaFoldDB" id="A0A068TWJ6"/>
<accession>A0A068TWJ6</accession>
<dbReference type="EMBL" id="HG739089">
    <property type="protein sequence ID" value="CDP00665.1"/>
    <property type="molecule type" value="Genomic_DNA"/>
</dbReference>
<evidence type="ECO:0000256" key="3">
    <source>
        <dbReference type="ARBA" id="ARBA00022824"/>
    </source>
</evidence>
<feature type="transmembrane region" description="Helical" evidence="6">
    <location>
        <begin position="136"/>
        <end position="162"/>
    </location>
</feature>
<keyword evidence="3 6" id="KW-0256">Endoplasmic reticulum</keyword>
<gene>
    <name evidence="8" type="ORF">GSCOC_T00032687001</name>
</gene>
<evidence type="ECO:0000313" key="9">
    <source>
        <dbReference type="Proteomes" id="UP000295252"/>
    </source>
</evidence>
<evidence type="ECO:0000256" key="5">
    <source>
        <dbReference type="ARBA" id="ARBA00023136"/>
    </source>
</evidence>
<dbReference type="Pfam" id="PF02453">
    <property type="entry name" value="Reticulon"/>
    <property type="match status" value="1"/>
</dbReference>
<name>A0A068TWJ6_COFCA</name>
<keyword evidence="2 6" id="KW-0812">Transmembrane</keyword>
<organism evidence="8 9">
    <name type="scientific">Coffea canephora</name>
    <name type="common">Robusta coffee</name>
    <dbReference type="NCBI Taxonomy" id="49390"/>
    <lineage>
        <taxon>Eukaryota</taxon>
        <taxon>Viridiplantae</taxon>
        <taxon>Streptophyta</taxon>
        <taxon>Embryophyta</taxon>
        <taxon>Tracheophyta</taxon>
        <taxon>Spermatophyta</taxon>
        <taxon>Magnoliopsida</taxon>
        <taxon>eudicotyledons</taxon>
        <taxon>Gunneridae</taxon>
        <taxon>Pentapetalae</taxon>
        <taxon>asterids</taxon>
        <taxon>lamiids</taxon>
        <taxon>Gentianales</taxon>
        <taxon>Rubiaceae</taxon>
        <taxon>Ixoroideae</taxon>
        <taxon>Gardenieae complex</taxon>
        <taxon>Bertiereae - Coffeeae clade</taxon>
        <taxon>Coffeeae</taxon>
        <taxon>Coffea</taxon>
    </lineage>
</organism>
<dbReference type="STRING" id="49390.A0A068TWJ6"/>
<dbReference type="PhylomeDB" id="A0A068TWJ6"/>
<keyword evidence="9" id="KW-1185">Reference proteome</keyword>
<feature type="transmembrane region" description="Helical" evidence="6">
    <location>
        <begin position="70"/>
        <end position="88"/>
    </location>
</feature>
<dbReference type="PANTHER" id="PTHR10994">
    <property type="entry name" value="RETICULON"/>
    <property type="match status" value="1"/>
</dbReference>
<evidence type="ECO:0000256" key="1">
    <source>
        <dbReference type="ARBA" id="ARBA00004477"/>
    </source>
</evidence>
<dbReference type="InterPro" id="IPR045064">
    <property type="entry name" value="Reticulon-like"/>
</dbReference>
<dbReference type="OrthoDB" id="567788at2759"/>
<dbReference type="OMA" id="IMYERYE"/>
<evidence type="ECO:0000256" key="4">
    <source>
        <dbReference type="ARBA" id="ARBA00022989"/>
    </source>
</evidence>
<protein>
    <recommendedName>
        <fullName evidence="6">Reticulon-like protein</fullName>
    </recommendedName>
</protein>
<comment type="subcellular location">
    <subcellularLocation>
        <location evidence="1 6">Endoplasmic reticulum membrane</location>
        <topology evidence="1 6">Multi-pass membrane protein</topology>
    </subcellularLocation>
</comment>
<feature type="domain" description="Reticulon" evidence="7">
    <location>
        <begin position="34"/>
        <end position="216"/>
    </location>
</feature>
<dbReference type="PROSITE" id="PS50845">
    <property type="entry name" value="RETICULON"/>
    <property type="match status" value="1"/>
</dbReference>
<keyword evidence="5 6" id="KW-0472">Membrane</keyword>
<proteinExistence type="predicted"/>
<dbReference type="GO" id="GO:0005789">
    <property type="term" value="C:endoplasmic reticulum membrane"/>
    <property type="evidence" value="ECO:0007669"/>
    <property type="project" value="UniProtKB-SubCell"/>
</dbReference>
<reference evidence="9" key="1">
    <citation type="journal article" date="2014" name="Science">
        <title>The coffee genome provides insight into the convergent evolution of caffeine biosynthesis.</title>
        <authorList>
            <person name="Denoeud F."/>
            <person name="Carretero-Paulet L."/>
            <person name="Dereeper A."/>
            <person name="Droc G."/>
            <person name="Guyot R."/>
            <person name="Pietrella M."/>
            <person name="Zheng C."/>
            <person name="Alberti A."/>
            <person name="Anthony F."/>
            <person name="Aprea G."/>
            <person name="Aury J.M."/>
            <person name="Bento P."/>
            <person name="Bernard M."/>
            <person name="Bocs S."/>
            <person name="Campa C."/>
            <person name="Cenci A."/>
            <person name="Combes M.C."/>
            <person name="Crouzillat D."/>
            <person name="Da Silva C."/>
            <person name="Daddiego L."/>
            <person name="De Bellis F."/>
            <person name="Dussert S."/>
            <person name="Garsmeur O."/>
            <person name="Gayraud T."/>
            <person name="Guignon V."/>
            <person name="Jahn K."/>
            <person name="Jamilloux V."/>
            <person name="Joet T."/>
            <person name="Labadie K."/>
            <person name="Lan T."/>
            <person name="Leclercq J."/>
            <person name="Lepelley M."/>
            <person name="Leroy T."/>
            <person name="Li L.T."/>
            <person name="Librado P."/>
            <person name="Lopez L."/>
            <person name="Munoz A."/>
            <person name="Noel B."/>
            <person name="Pallavicini A."/>
            <person name="Perrotta G."/>
            <person name="Poncet V."/>
            <person name="Pot D."/>
            <person name="Priyono X."/>
            <person name="Rigoreau M."/>
            <person name="Rouard M."/>
            <person name="Rozas J."/>
            <person name="Tranchant-Dubreuil C."/>
            <person name="VanBuren R."/>
            <person name="Zhang Q."/>
            <person name="Andrade A.C."/>
            <person name="Argout X."/>
            <person name="Bertrand B."/>
            <person name="de Kochko A."/>
            <person name="Graziosi G."/>
            <person name="Henry R.J."/>
            <person name="Jayarama X."/>
            <person name="Ming R."/>
            <person name="Nagai C."/>
            <person name="Rounsley S."/>
            <person name="Sankoff D."/>
            <person name="Giuliano G."/>
            <person name="Albert V.A."/>
            <person name="Wincker P."/>
            <person name="Lashermes P."/>
        </authorList>
    </citation>
    <scope>NUCLEOTIDE SEQUENCE [LARGE SCALE GENOMIC DNA]</scope>
    <source>
        <strain evidence="9">cv. DH200-94</strain>
    </source>
</reference>
<dbReference type="PANTHER" id="PTHR10994:SF157">
    <property type="entry name" value="RETICULON-LIKE PROTEIN B14"/>
    <property type="match status" value="1"/>
</dbReference>
<evidence type="ECO:0000256" key="6">
    <source>
        <dbReference type="RuleBase" id="RU363132"/>
    </source>
</evidence>
<dbReference type="InterPro" id="IPR003388">
    <property type="entry name" value="Reticulon"/>
</dbReference>
<dbReference type="InParanoid" id="A0A068TWJ6"/>
<evidence type="ECO:0000256" key="2">
    <source>
        <dbReference type="ARBA" id="ARBA00022692"/>
    </source>
</evidence>